<proteinExistence type="inferred from homology"/>
<dbReference type="EMBL" id="PPSK01000013">
    <property type="protein sequence ID" value="POB02444.1"/>
    <property type="molecule type" value="Genomic_DNA"/>
</dbReference>
<dbReference type="GO" id="GO:0016020">
    <property type="term" value="C:membrane"/>
    <property type="evidence" value="ECO:0007669"/>
    <property type="project" value="TreeGrafter"/>
</dbReference>
<dbReference type="AlphaFoldDB" id="A0A2P4ET35"/>
<evidence type="ECO:0000256" key="2">
    <source>
        <dbReference type="ARBA" id="ARBA00023002"/>
    </source>
</evidence>
<organism evidence="3 4">
    <name type="scientific">Halopseudomonas oceani</name>
    <dbReference type="NCBI Taxonomy" id="1708783"/>
    <lineage>
        <taxon>Bacteria</taxon>
        <taxon>Pseudomonadati</taxon>
        <taxon>Pseudomonadota</taxon>
        <taxon>Gammaproteobacteria</taxon>
        <taxon>Pseudomonadales</taxon>
        <taxon>Pseudomonadaceae</taxon>
        <taxon>Halopseudomonas</taxon>
    </lineage>
</organism>
<dbReference type="RefSeq" id="WP_104738990.1">
    <property type="nucleotide sequence ID" value="NZ_BMHR01000008.1"/>
</dbReference>
<dbReference type="InterPro" id="IPR036291">
    <property type="entry name" value="NAD(P)-bd_dom_sf"/>
</dbReference>
<reference evidence="3 4" key="1">
    <citation type="submission" date="2018-01" db="EMBL/GenBank/DDBJ databases">
        <title>Draft genome of the type strain Pseudomonas oceani DSM 100277 isolated from the deep water in Okinawa trough, northwestern Pacific Ocean.</title>
        <authorList>
            <person name="Gomila M."/>
            <person name="Mulet M."/>
            <person name="Garcia-Valdes E."/>
            <person name="Lalucat J."/>
        </authorList>
    </citation>
    <scope>NUCLEOTIDE SEQUENCE [LARGE SCALE GENOMIC DNA]</scope>
    <source>
        <strain evidence="3 4">DSM 100277</strain>
    </source>
</reference>
<evidence type="ECO:0000256" key="1">
    <source>
        <dbReference type="ARBA" id="ARBA00006484"/>
    </source>
</evidence>
<accession>A0A2P4ET35</accession>
<evidence type="ECO:0000313" key="3">
    <source>
        <dbReference type="EMBL" id="POB02444.1"/>
    </source>
</evidence>
<gene>
    <name evidence="3" type="ORF">C1949_13455</name>
</gene>
<dbReference type="GO" id="GO:0016491">
    <property type="term" value="F:oxidoreductase activity"/>
    <property type="evidence" value="ECO:0007669"/>
    <property type="project" value="UniProtKB-KW"/>
</dbReference>
<name>A0A2P4ET35_9GAMM</name>
<dbReference type="Gene3D" id="3.40.50.720">
    <property type="entry name" value="NAD(P)-binding Rossmann-like Domain"/>
    <property type="match status" value="1"/>
</dbReference>
<dbReference type="OrthoDB" id="335726at2"/>
<dbReference type="PANTHER" id="PTHR44196:SF1">
    <property type="entry name" value="DEHYDROGENASE_REDUCTASE SDR FAMILY MEMBER 7B"/>
    <property type="match status" value="1"/>
</dbReference>
<dbReference type="PANTHER" id="PTHR44196">
    <property type="entry name" value="DEHYDROGENASE/REDUCTASE SDR FAMILY MEMBER 7B"/>
    <property type="match status" value="1"/>
</dbReference>
<sequence length="257" mass="28257">MNLQRRIWLTGASSGIGLALAELLAAEGHRLALTARRRDPLLALASRYPGQVLVITADLTDRHAVQEAGERIEAIWGGLDWAILNAGACEYMELPAFSASLVERVMQVNVLATANCIEAALPLLRHGEQPRLVAVGSSVTYLPLPRAEAYGASKAALRYLMQSLELDLADEGIATTLVSPGFVETPMTASNDFPMPMQLTSKKAAQRILIGLERGQREIRFPGRFIFVLRLLAALPDWLRVALTRRRREAARQQETH</sequence>
<dbReference type="SUPFAM" id="SSF51735">
    <property type="entry name" value="NAD(P)-binding Rossmann-fold domains"/>
    <property type="match status" value="1"/>
</dbReference>
<protein>
    <submittedName>
        <fullName evidence="3">Short-chain dehydrogenase</fullName>
    </submittedName>
</protein>
<comment type="similarity">
    <text evidence="1">Belongs to the short-chain dehydrogenases/reductases (SDR) family.</text>
</comment>
<dbReference type="PRINTS" id="PR00081">
    <property type="entry name" value="GDHRDH"/>
</dbReference>
<evidence type="ECO:0000313" key="4">
    <source>
        <dbReference type="Proteomes" id="UP000243451"/>
    </source>
</evidence>
<dbReference type="Proteomes" id="UP000243451">
    <property type="component" value="Unassembled WGS sequence"/>
</dbReference>
<keyword evidence="4" id="KW-1185">Reference proteome</keyword>
<keyword evidence="2" id="KW-0560">Oxidoreductase</keyword>
<dbReference type="Pfam" id="PF00106">
    <property type="entry name" value="adh_short"/>
    <property type="match status" value="1"/>
</dbReference>
<dbReference type="InterPro" id="IPR002347">
    <property type="entry name" value="SDR_fam"/>
</dbReference>
<comment type="caution">
    <text evidence="3">The sequence shown here is derived from an EMBL/GenBank/DDBJ whole genome shotgun (WGS) entry which is preliminary data.</text>
</comment>